<proteinExistence type="predicted"/>
<evidence type="ECO:0000313" key="3">
    <source>
        <dbReference type="Proteomes" id="UP001498469"/>
    </source>
</evidence>
<evidence type="ECO:0000256" key="1">
    <source>
        <dbReference type="SAM" id="Phobius"/>
    </source>
</evidence>
<accession>A0ABU7UT89</accession>
<evidence type="ECO:0008006" key="4">
    <source>
        <dbReference type="Google" id="ProtNLM"/>
    </source>
</evidence>
<feature type="transmembrane region" description="Helical" evidence="1">
    <location>
        <begin position="177"/>
        <end position="199"/>
    </location>
</feature>
<feature type="transmembrane region" description="Helical" evidence="1">
    <location>
        <begin position="97"/>
        <end position="115"/>
    </location>
</feature>
<dbReference type="RefSeq" id="WP_216255492.1">
    <property type="nucleotide sequence ID" value="NZ_JAZHFS010000026.1"/>
</dbReference>
<keyword evidence="1" id="KW-1133">Transmembrane helix</keyword>
<keyword evidence="3" id="KW-1185">Reference proteome</keyword>
<name>A0ABU7UT89_9CLOT</name>
<reference evidence="2 3" key="1">
    <citation type="submission" date="2023-11" db="EMBL/GenBank/DDBJ databases">
        <title>Draft genome sequence of a psychrophilic Clostridium strain from permafrost water brine.</title>
        <authorList>
            <person name="Shcherbakova V.A."/>
            <person name="Trubitsyn V.E."/>
            <person name="Zakharyuk A.G."/>
        </authorList>
    </citation>
    <scope>NUCLEOTIDE SEQUENCE [LARGE SCALE GENOMIC DNA]</scope>
    <source>
        <strain evidence="2 3">14F</strain>
    </source>
</reference>
<comment type="caution">
    <text evidence="2">The sequence shown here is derived from an EMBL/GenBank/DDBJ whole genome shotgun (WGS) entry which is preliminary data.</text>
</comment>
<keyword evidence="1" id="KW-0812">Transmembrane</keyword>
<dbReference type="Proteomes" id="UP001498469">
    <property type="component" value="Unassembled WGS sequence"/>
</dbReference>
<feature type="transmembrane region" description="Helical" evidence="1">
    <location>
        <begin position="135"/>
        <end position="157"/>
    </location>
</feature>
<evidence type="ECO:0000313" key="2">
    <source>
        <dbReference type="EMBL" id="MEF2114643.1"/>
    </source>
</evidence>
<gene>
    <name evidence="2" type="ORF">SJI18_20350</name>
</gene>
<dbReference type="EMBL" id="JAZHFS010000026">
    <property type="protein sequence ID" value="MEF2114643.1"/>
    <property type="molecule type" value="Genomic_DNA"/>
</dbReference>
<protein>
    <recommendedName>
        <fullName evidence="4">DUF1048 domain-containing protein</fullName>
    </recommendedName>
</protein>
<feature type="transmembrane region" description="Helical" evidence="1">
    <location>
        <begin position="205"/>
        <end position="223"/>
    </location>
</feature>
<organism evidence="2 3">
    <name type="scientific">Clostridium frigoriphilum</name>
    <dbReference type="NCBI Taxonomy" id="443253"/>
    <lineage>
        <taxon>Bacteria</taxon>
        <taxon>Bacillati</taxon>
        <taxon>Bacillota</taxon>
        <taxon>Clostridia</taxon>
        <taxon>Eubacteriales</taxon>
        <taxon>Clostridiaceae</taxon>
        <taxon>Clostridium</taxon>
    </lineage>
</organism>
<keyword evidence="1" id="KW-0472">Membrane</keyword>
<sequence>MIKTKSLIMQLNKASENLSLENKGVFDDIVVYVRTSNIKTRDAEEFLQQILDSFLNAEQQGVRIETVLGTTDIKHYCEEIVDTFKSSYNYSSLCSEYVMYIGMIITMLSIINYITQSLSIISKYGVNNLTFYLNFNLGIISQVFIIGITIIAIMTYIKKSCFKELVKVSKLKEFFKLWVIGCLWFSIFIACMMFLGGILVFRVNIILVIIVGIALYFIGNYASEK</sequence>